<dbReference type="PROSITE" id="PS50105">
    <property type="entry name" value="SAM_DOMAIN"/>
    <property type="match status" value="1"/>
</dbReference>
<organism evidence="4 5">
    <name type="scientific">Forsythia ovata</name>
    <dbReference type="NCBI Taxonomy" id="205694"/>
    <lineage>
        <taxon>Eukaryota</taxon>
        <taxon>Viridiplantae</taxon>
        <taxon>Streptophyta</taxon>
        <taxon>Embryophyta</taxon>
        <taxon>Tracheophyta</taxon>
        <taxon>Spermatophyta</taxon>
        <taxon>Magnoliopsida</taxon>
        <taxon>eudicotyledons</taxon>
        <taxon>Gunneridae</taxon>
        <taxon>Pentapetalae</taxon>
        <taxon>asterids</taxon>
        <taxon>lamiids</taxon>
        <taxon>Lamiales</taxon>
        <taxon>Oleaceae</taxon>
        <taxon>Forsythieae</taxon>
        <taxon>Forsythia</taxon>
    </lineage>
</organism>
<gene>
    <name evidence="4" type="ORF">Fot_16195</name>
</gene>
<feature type="domain" description="SAM" evidence="3">
    <location>
        <begin position="353"/>
        <end position="412"/>
    </location>
</feature>
<dbReference type="PANTHER" id="PTHR10627:SF74">
    <property type="entry name" value="OS08G0526500 PROTEIN"/>
    <property type="match status" value="1"/>
</dbReference>
<dbReference type="AlphaFoldDB" id="A0ABD1WBL6"/>
<sequence length="414" mass="46830">MSESSRSRVTITLGRSGQVVKRAGDALNSSFVDSERTVGGKRPVRDRLGSDSDFSSQYNSKRQRRVGNAANGIDDIHLSKGDLRFKILQKGKLKQRQNAHQNGTDLRNILSRPAQSSTNNLGTRARVSEPKETRLHHTDPRDGRQHFPETRDGRQHFPETRDGRQLMTMTRDSRQSIRDYGEQHIPEPSERRMPDPRQKRMPESREARQSISELKDFSRRMPDSSRSSIMGPISGSRAANAVTKVDSVINSYSPWTVDRLRRRSPDETLESSRVLSPTRRDEGLQRRLPGGAYYDTRTSTYMSKDAFEFSRPTSSSSFLMNMVPPPAMAPVVAPLLPGSLVQKSSYMVDDQLTVDSFLQSLGLEKYAIHFKAEEVDMYALRQMGDNDLKDLGIPMGPRKKILLSLLPLSKRQAR</sequence>
<accession>A0ABD1WBL6</accession>
<comment type="caution">
    <text evidence="4">The sequence shown here is derived from an EMBL/GenBank/DDBJ whole genome shotgun (WGS) entry which is preliminary data.</text>
</comment>
<evidence type="ECO:0000259" key="3">
    <source>
        <dbReference type="PROSITE" id="PS50105"/>
    </source>
</evidence>
<dbReference type="EMBL" id="JBFOLJ010000004">
    <property type="protein sequence ID" value="KAL2546962.1"/>
    <property type="molecule type" value="Genomic_DNA"/>
</dbReference>
<feature type="compositionally biased region" description="Basic and acidic residues" evidence="2">
    <location>
        <begin position="171"/>
        <end position="223"/>
    </location>
</feature>
<evidence type="ECO:0000313" key="5">
    <source>
        <dbReference type="Proteomes" id="UP001604277"/>
    </source>
</evidence>
<feature type="region of interest" description="Disordered" evidence="2">
    <location>
        <begin position="33"/>
        <end position="67"/>
    </location>
</feature>
<dbReference type="Pfam" id="PF00536">
    <property type="entry name" value="SAM_1"/>
    <property type="match status" value="1"/>
</dbReference>
<name>A0ABD1WBL6_9LAMI</name>
<dbReference type="CDD" id="cd09487">
    <property type="entry name" value="SAM_superfamily"/>
    <property type="match status" value="1"/>
</dbReference>
<feature type="compositionally biased region" description="Basic and acidic residues" evidence="2">
    <location>
        <begin position="126"/>
        <end position="164"/>
    </location>
</feature>
<dbReference type="PANTHER" id="PTHR10627">
    <property type="entry name" value="SCP160"/>
    <property type="match status" value="1"/>
</dbReference>
<protein>
    <recommendedName>
        <fullName evidence="3">SAM domain-containing protein</fullName>
    </recommendedName>
</protein>
<evidence type="ECO:0000256" key="2">
    <source>
        <dbReference type="SAM" id="MobiDB-lite"/>
    </source>
</evidence>
<feature type="region of interest" description="Disordered" evidence="2">
    <location>
        <begin position="94"/>
        <end position="232"/>
    </location>
</feature>
<evidence type="ECO:0000256" key="1">
    <source>
        <dbReference type="ARBA" id="ARBA00022737"/>
    </source>
</evidence>
<dbReference type="InterPro" id="IPR001660">
    <property type="entry name" value="SAM"/>
</dbReference>
<feature type="region of interest" description="Disordered" evidence="2">
    <location>
        <begin position="264"/>
        <end position="290"/>
    </location>
</feature>
<feature type="compositionally biased region" description="Polar residues" evidence="2">
    <location>
        <begin position="113"/>
        <end position="122"/>
    </location>
</feature>
<dbReference type="SMART" id="SM00454">
    <property type="entry name" value="SAM"/>
    <property type="match status" value="1"/>
</dbReference>
<dbReference type="Gene3D" id="1.10.150.50">
    <property type="entry name" value="Transcription Factor, Ets-1"/>
    <property type="match status" value="1"/>
</dbReference>
<keyword evidence="1" id="KW-0677">Repeat</keyword>
<keyword evidence="5" id="KW-1185">Reference proteome</keyword>
<dbReference type="InterPro" id="IPR013761">
    <property type="entry name" value="SAM/pointed_sf"/>
</dbReference>
<feature type="compositionally biased region" description="Basic and acidic residues" evidence="2">
    <location>
        <begin position="33"/>
        <end position="50"/>
    </location>
</feature>
<proteinExistence type="predicted"/>
<dbReference type="Proteomes" id="UP001604277">
    <property type="component" value="Unassembled WGS sequence"/>
</dbReference>
<reference evidence="5" key="1">
    <citation type="submission" date="2024-07" db="EMBL/GenBank/DDBJ databases">
        <title>Two chromosome-level genome assemblies of Korean endemic species Abeliophyllum distichum and Forsythia ovata (Oleaceae).</title>
        <authorList>
            <person name="Jang H."/>
        </authorList>
    </citation>
    <scope>NUCLEOTIDE SEQUENCE [LARGE SCALE GENOMIC DNA]</scope>
</reference>
<dbReference type="SUPFAM" id="SSF47769">
    <property type="entry name" value="SAM/Pointed domain"/>
    <property type="match status" value="1"/>
</dbReference>
<evidence type="ECO:0000313" key="4">
    <source>
        <dbReference type="EMBL" id="KAL2546962.1"/>
    </source>
</evidence>